<feature type="transmembrane region" description="Helical" evidence="8">
    <location>
        <begin position="6"/>
        <end position="21"/>
    </location>
</feature>
<evidence type="ECO:0000256" key="1">
    <source>
        <dbReference type="ARBA" id="ARBA00004651"/>
    </source>
</evidence>
<reference evidence="10 11" key="1">
    <citation type="journal article" date="2009" name="Biosci. Biotechnol. Biochem.">
        <title>WeGAS: a web-based microbial genome annotation system.</title>
        <authorList>
            <person name="Lee D."/>
            <person name="Seo H."/>
            <person name="Park C."/>
            <person name="Park K."/>
        </authorList>
    </citation>
    <scope>NUCLEOTIDE SEQUENCE [LARGE SCALE GENOMIC DNA]</scope>
    <source>
        <strain evidence="11">ATCC 49049 / DSM 4359 / NBRC 107923 / NS-E</strain>
    </source>
</reference>
<keyword evidence="4" id="KW-1003">Cell membrane</keyword>
<dbReference type="KEGG" id="tna:CTN_1642"/>
<name>B9KA35_THENN</name>
<feature type="transmembrane region" description="Helical" evidence="8">
    <location>
        <begin position="92"/>
        <end position="110"/>
    </location>
</feature>
<proteinExistence type="inferred from homology"/>
<evidence type="ECO:0000256" key="4">
    <source>
        <dbReference type="ARBA" id="ARBA00022475"/>
    </source>
</evidence>
<evidence type="ECO:0000256" key="2">
    <source>
        <dbReference type="ARBA" id="ARBA00009843"/>
    </source>
</evidence>
<dbReference type="Proteomes" id="UP000000445">
    <property type="component" value="Chromosome"/>
</dbReference>
<organism evidence="10 11">
    <name type="scientific">Thermotoga neapolitana (strain ATCC 49049 / DSM 4359 / NBRC 107923 / NS-E)</name>
    <dbReference type="NCBI Taxonomy" id="309803"/>
    <lineage>
        <taxon>Bacteria</taxon>
        <taxon>Thermotogati</taxon>
        <taxon>Thermotogota</taxon>
        <taxon>Thermotogae</taxon>
        <taxon>Thermotogales</taxon>
        <taxon>Thermotogaceae</taxon>
        <taxon>Thermotoga</taxon>
    </lineage>
</organism>
<dbReference type="PANTHER" id="PTHR43568:SF1">
    <property type="entry name" value="P PROTEIN"/>
    <property type="match status" value="1"/>
</dbReference>
<dbReference type="HOGENOM" id="CLU_011920_4_0_0"/>
<feature type="domain" description="Citrate transporter-like" evidence="9">
    <location>
        <begin position="16"/>
        <end position="369"/>
    </location>
</feature>
<dbReference type="RefSeq" id="WP_015920056.1">
    <property type="nucleotide sequence ID" value="NC_011978.1"/>
</dbReference>
<evidence type="ECO:0000256" key="5">
    <source>
        <dbReference type="ARBA" id="ARBA00022692"/>
    </source>
</evidence>
<keyword evidence="11" id="KW-1185">Reference proteome</keyword>
<keyword evidence="7 8" id="KW-0472">Membrane</keyword>
<evidence type="ECO:0000313" key="10">
    <source>
        <dbReference type="EMBL" id="ACM23818.1"/>
    </source>
</evidence>
<dbReference type="GO" id="GO:0005886">
    <property type="term" value="C:plasma membrane"/>
    <property type="evidence" value="ECO:0007669"/>
    <property type="project" value="UniProtKB-SubCell"/>
</dbReference>
<feature type="transmembrane region" description="Helical" evidence="8">
    <location>
        <begin position="173"/>
        <end position="196"/>
    </location>
</feature>
<evidence type="ECO:0000256" key="3">
    <source>
        <dbReference type="ARBA" id="ARBA00022448"/>
    </source>
</evidence>
<evidence type="ECO:0000256" key="6">
    <source>
        <dbReference type="ARBA" id="ARBA00022989"/>
    </source>
</evidence>
<feature type="transmembrane region" description="Helical" evidence="8">
    <location>
        <begin position="223"/>
        <end position="240"/>
    </location>
</feature>
<dbReference type="InterPro" id="IPR004680">
    <property type="entry name" value="Cit_transptr-like_dom"/>
</dbReference>
<feature type="transmembrane region" description="Helical" evidence="8">
    <location>
        <begin position="405"/>
        <end position="423"/>
    </location>
</feature>
<dbReference type="EMBL" id="CP000916">
    <property type="protein sequence ID" value="ACM23818.1"/>
    <property type="molecule type" value="Genomic_DNA"/>
</dbReference>
<protein>
    <submittedName>
        <fullName evidence="10">Citrate transporter</fullName>
    </submittedName>
</protein>
<dbReference type="PANTHER" id="PTHR43568">
    <property type="entry name" value="P PROTEIN"/>
    <property type="match status" value="1"/>
</dbReference>
<evidence type="ECO:0000256" key="8">
    <source>
        <dbReference type="SAM" id="Phobius"/>
    </source>
</evidence>
<feature type="transmembrane region" description="Helical" evidence="8">
    <location>
        <begin position="52"/>
        <end position="71"/>
    </location>
</feature>
<feature type="transmembrane region" description="Helical" evidence="8">
    <location>
        <begin position="275"/>
        <end position="293"/>
    </location>
</feature>
<keyword evidence="5 8" id="KW-0812">Transmembrane</keyword>
<evidence type="ECO:0000256" key="7">
    <source>
        <dbReference type="ARBA" id="ARBA00023136"/>
    </source>
</evidence>
<dbReference type="PRINTS" id="PR00758">
    <property type="entry name" value="ARSENICPUMP"/>
</dbReference>
<dbReference type="CDD" id="cd01116">
    <property type="entry name" value="P_permease"/>
    <property type="match status" value="1"/>
</dbReference>
<keyword evidence="6 8" id="KW-1133">Transmembrane helix</keyword>
<evidence type="ECO:0000313" key="11">
    <source>
        <dbReference type="Proteomes" id="UP000000445"/>
    </source>
</evidence>
<gene>
    <name evidence="10" type="ordered locus">CTN_1642</name>
</gene>
<dbReference type="STRING" id="309803.CTN_1642"/>
<feature type="transmembrane region" description="Helical" evidence="8">
    <location>
        <begin position="362"/>
        <end position="385"/>
    </location>
</feature>
<comment type="similarity">
    <text evidence="2">Belongs to the CitM (TC 2.A.11) transporter family.</text>
</comment>
<dbReference type="GO" id="GO:0015105">
    <property type="term" value="F:arsenite transmembrane transporter activity"/>
    <property type="evidence" value="ECO:0007669"/>
    <property type="project" value="InterPro"/>
</dbReference>
<dbReference type="InterPro" id="IPR051475">
    <property type="entry name" value="Diverse_Ion_Transporter"/>
</dbReference>
<evidence type="ECO:0000259" key="9">
    <source>
        <dbReference type="Pfam" id="PF03600"/>
    </source>
</evidence>
<dbReference type="InterPro" id="IPR000802">
    <property type="entry name" value="Arsenical_pump_ArsB"/>
</dbReference>
<dbReference type="eggNOG" id="COG1055">
    <property type="taxonomic scope" value="Bacteria"/>
</dbReference>
<accession>B9KA35</accession>
<sequence length="425" mass="46875">MFESALVSLLIFIIVYLFIVLEKHHRAVITMLGGSATLFLVFKDPIEALVRYVDFNTIFLLIGMMIFVAVTKRSGLFHFLGLYSVKFSRGNVFFFFLSINFLVALLSSFLDNVTTILVFVPVTLVVCDTVDLDPVPFVISEIISSNIGGTATMIGDPPNIMIASAAKLHFLDFVLNVAPAAVLVFFVVMGFLSIVYRRVIFKKVPTEVVKGFDPRRAIVNKKLFYLSITLTVFVLVLFSLQKVLGLESFEVALFAGFFSLAFLNKEEIEGVLKEIEWGVIFFFIGLFLVVGGLEETGVLEKISALVSRMSGGKMERALISVLGISGISSAFVDNIPFTATMIPVIKKLAILSPENFSDLRPLWWALSLGACLGGNGTLVGASANIIGTSLVADRKHITFWDYFKVGFPVLLISLLVSGVYLLFRY</sequence>
<dbReference type="Pfam" id="PF03600">
    <property type="entry name" value="CitMHS"/>
    <property type="match status" value="1"/>
</dbReference>
<comment type="subcellular location">
    <subcellularLocation>
        <location evidence="1">Cell membrane</location>
        <topology evidence="1">Multi-pass membrane protein</topology>
    </subcellularLocation>
</comment>
<keyword evidence="3" id="KW-0813">Transport</keyword>
<dbReference type="AlphaFoldDB" id="B9KA35"/>
<feature type="transmembrane region" description="Helical" evidence="8">
    <location>
        <begin position="317"/>
        <end position="342"/>
    </location>
</feature>